<dbReference type="SUPFAM" id="SSF56281">
    <property type="entry name" value="Metallo-hydrolase/oxidoreductase"/>
    <property type="match status" value="1"/>
</dbReference>
<reference evidence="3" key="1">
    <citation type="submission" date="2018-12" db="EMBL/GenBank/DDBJ databases">
        <title>Tengunoibacter tsumagoiensis gen. nov., sp. nov., Dictyobacter kobayashii sp. nov., D. alpinus sp. nov., and D. joshuensis sp. nov. and description of Dictyobacteraceae fam. nov. within the order Ktedonobacterales isolated from Tengu-no-mugimeshi.</title>
        <authorList>
            <person name="Wang C.M."/>
            <person name="Zheng Y."/>
            <person name="Sakai Y."/>
            <person name="Toyoda A."/>
            <person name="Minakuchi Y."/>
            <person name="Abe K."/>
            <person name="Yokota A."/>
            <person name="Yabe S."/>
        </authorList>
    </citation>
    <scope>NUCLEOTIDE SEQUENCE [LARGE SCALE GENOMIC DNA]</scope>
    <source>
        <strain evidence="3">Uno11</strain>
    </source>
</reference>
<feature type="domain" description="Zn-dependent metallo-hydrolase RNA specificity" evidence="1">
    <location>
        <begin position="3"/>
        <end position="47"/>
    </location>
</feature>
<dbReference type="AlphaFoldDB" id="A0A402AS08"/>
<organism evidence="2 3">
    <name type="scientific">Dictyobacter kobayashii</name>
    <dbReference type="NCBI Taxonomy" id="2014872"/>
    <lineage>
        <taxon>Bacteria</taxon>
        <taxon>Bacillati</taxon>
        <taxon>Chloroflexota</taxon>
        <taxon>Ktedonobacteria</taxon>
        <taxon>Ktedonobacterales</taxon>
        <taxon>Dictyobacteraceae</taxon>
        <taxon>Dictyobacter</taxon>
    </lineage>
</organism>
<protein>
    <recommendedName>
        <fullName evidence="1">Zn-dependent metallo-hydrolase RNA specificity domain-containing protein</fullName>
    </recommendedName>
</protein>
<comment type="caution">
    <text evidence="2">The sequence shown here is derived from an EMBL/GenBank/DDBJ whole genome shotgun (WGS) entry which is preliminary data.</text>
</comment>
<dbReference type="Pfam" id="PF07521">
    <property type="entry name" value="RMMBL"/>
    <property type="match status" value="1"/>
</dbReference>
<dbReference type="EMBL" id="BIFS01000001">
    <property type="protein sequence ID" value="GCE21879.1"/>
    <property type="molecule type" value="Genomic_DNA"/>
</dbReference>
<evidence type="ECO:0000313" key="3">
    <source>
        <dbReference type="Proteomes" id="UP000287188"/>
    </source>
</evidence>
<accession>A0A402AS08</accession>
<sequence length="819" mass="91622">MAKYSLSAHADGGELASYAAHLKPRRVALVHGDDEARRALQTLLEQTDVLLPRNGETLDLSVRQKKQRVESLPAAETVVVPESLPYGIGDDVIFNASHLEQLWKALEHVPSYQVVTVRDLVNVWYGERAIPEHAMWLSDVMEEEQPYDEPYFTPAGEISEAYYVRRTQEDAEEDRLRKLVGRIILLRTNPAAAKPVFCRAIDARETLRVLFPRGESYDRTRFPLRALLEVVGPLPYEEGLSEKETLTSCVRNGRRIRRGLSAYALAQNCQEGESYTLTQLCELAGVSQHKVEERLAVAKLVQQHPRLFEQYDDLVEGQGPVHYGLASTWREALNEPEQRERPDQNWILTTIERYIGTPPELIRRSVDGESGDVTLTFIYPEGAWERYHEQLEAAAEETGVNIIISPHTPLGEMSSFAQKQLPPGLTVQGNPSIFVEQRLIRFNCSGEASEEEIQAAQQRVQEETGWTLAIASNAGVSQPAQPARQASSPVAATPISAGSVVQEQQAISTARGLMSGLAGFLKVGMEKANYVLRVRFEFPEVAQQRYGTIFQQIEESTGWHVQLYPLTPSQEALATMAHSMLPDGLEVIGRPSIYWDRNTVGMLCKGSTEVEAVYEAQRQFTAETAWTLELQGMTLQAAPATRDGRRLEPEITANEQDGDQRTAVAVEQTATKQMLVEADPQDRVSQVQAMAKASELLSDAEDLYQIGVDAKRGCLWLHFYFPKGARVKYAQRFQEIKAQTGWDVELHERVHLKALTNTARRLIPIEAKIIGKPNIDHGRQRITFTGIGAMSAQAKEEAQRTFEAATGWQLELRLGTSES</sequence>
<name>A0A402AS08_9CHLR</name>
<gene>
    <name evidence="2" type="ORF">KDK_56790</name>
</gene>
<evidence type="ECO:0000259" key="1">
    <source>
        <dbReference type="Pfam" id="PF07521"/>
    </source>
</evidence>
<evidence type="ECO:0000313" key="2">
    <source>
        <dbReference type="EMBL" id="GCE21879.1"/>
    </source>
</evidence>
<dbReference type="InterPro" id="IPR036866">
    <property type="entry name" value="RibonucZ/Hydroxyglut_hydro"/>
</dbReference>
<proteinExistence type="predicted"/>
<keyword evidence="3" id="KW-1185">Reference proteome</keyword>
<dbReference type="InterPro" id="IPR011108">
    <property type="entry name" value="RMMBL"/>
</dbReference>
<dbReference type="Proteomes" id="UP000287188">
    <property type="component" value="Unassembled WGS sequence"/>
</dbReference>